<keyword evidence="9" id="KW-1185">Reference proteome</keyword>
<evidence type="ECO:0000256" key="4">
    <source>
        <dbReference type="ARBA" id="ARBA00044517"/>
    </source>
</evidence>
<organism evidence="8 9">
    <name type="scientific">Cryptotermes secundus</name>
    <dbReference type="NCBI Taxonomy" id="105785"/>
    <lineage>
        <taxon>Eukaryota</taxon>
        <taxon>Metazoa</taxon>
        <taxon>Ecdysozoa</taxon>
        <taxon>Arthropoda</taxon>
        <taxon>Hexapoda</taxon>
        <taxon>Insecta</taxon>
        <taxon>Pterygota</taxon>
        <taxon>Neoptera</taxon>
        <taxon>Polyneoptera</taxon>
        <taxon>Dictyoptera</taxon>
        <taxon>Blattodea</taxon>
        <taxon>Blattoidea</taxon>
        <taxon>Termitoidae</taxon>
        <taxon>Kalotermitidae</taxon>
        <taxon>Cryptotermitinae</taxon>
        <taxon>Cryptotermes</taxon>
    </lineage>
</organism>
<dbReference type="Pfam" id="PF12038">
    <property type="entry name" value="QTMAN_N"/>
    <property type="match status" value="1"/>
</dbReference>
<comment type="similarity">
    <text evidence="1">Belongs to the glycosyltransferase group 1 family. Glycosyltransferase 4 subfamily.</text>
</comment>
<dbReference type="FunCoup" id="A0A2J7Q9S1">
    <property type="interactions" value="766"/>
</dbReference>
<accession>A0A2J7Q9S1</accession>
<dbReference type="Gene3D" id="3.40.50.2000">
    <property type="entry name" value="Glycogen Phosphorylase B"/>
    <property type="match status" value="1"/>
</dbReference>
<protein>
    <recommendedName>
        <fullName evidence="5">tRNA-queuosine alpha-mannosyltransferase</fullName>
        <ecNumber evidence="4">2.4.1.110</ecNumber>
    </recommendedName>
</protein>
<dbReference type="EMBL" id="NEVH01016344">
    <property type="protein sequence ID" value="PNF25324.1"/>
    <property type="molecule type" value="Genomic_DNA"/>
</dbReference>
<dbReference type="InterPro" id="IPR051862">
    <property type="entry name" value="GT-like_domain_containing_1"/>
</dbReference>
<evidence type="ECO:0000256" key="1">
    <source>
        <dbReference type="ARBA" id="ARBA00009481"/>
    </source>
</evidence>
<dbReference type="EC" id="2.4.1.110" evidence="4"/>
<dbReference type="Proteomes" id="UP000235965">
    <property type="component" value="Unassembled WGS sequence"/>
</dbReference>
<dbReference type="InterPro" id="IPR022701">
    <property type="entry name" value="QTMAN_N"/>
</dbReference>
<comment type="catalytic activity">
    <reaction evidence="6">
        <text>queuosine(34) in tRNA(Asp) + GDP-alpha-D-mannose = O-4''-alpha-D-mannosylqueuosine(34) in tRNA(Asp) + GDP + H(+)</text>
        <dbReference type="Rhea" id="RHEA:12885"/>
        <dbReference type="Rhea" id="RHEA-COMP:18572"/>
        <dbReference type="Rhea" id="RHEA-COMP:18581"/>
        <dbReference type="ChEBI" id="CHEBI:15378"/>
        <dbReference type="ChEBI" id="CHEBI:57527"/>
        <dbReference type="ChEBI" id="CHEBI:58189"/>
        <dbReference type="ChEBI" id="CHEBI:194431"/>
        <dbReference type="ChEBI" id="CHEBI:194442"/>
        <dbReference type="EC" id="2.4.1.110"/>
    </reaction>
    <physiologicalReaction direction="left-to-right" evidence="6">
        <dbReference type="Rhea" id="RHEA:12886"/>
    </physiologicalReaction>
</comment>
<evidence type="ECO:0000313" key="9">
    <source>
        <dbReference type="Proteomes" id="UP000235965"/>
    </source>
</evidence>
<dbReference type="PANTHER" id="PTHR13615">
    <property type="entry name" value="GLYCOSYLTRANSFERASE-LIKE 1"/>
    <property type="match status" value="1"/>
</dbReference>
<keyword evidence="3 8" id="KW-0808">Transferase</keyword>
<dbReference type="STRING" id="105785.A0A2J7Q9S1"/>
<dbReference type="SUPFAM" id="SSF53756">
    <property type="entry name" value="UDP-Glycosyltransferase/glycogen phosphorylase"/>
    <property type="match status" value="1"/>
</dbReference>
<evidence type="ECO:0000313" key="8">
    <source>
        <dbReference type="EMBL" id="PNF25324.1"/>
    </source>
</evidence>
<comment type="caution">
    <text evidence="8">The sequence shown here is derived from an EMBL/GenBank/DDBJ whole genome shotgun (WGS) entry which is preliminary data.</text>
</comment>
<dbReference type="AlphaFoldDB" id="A0A2J7Q9S1"/>
<reference evidence="8 9" key="1">
    <citation type="submission" date="2017-12" db="EMBL/GenBank/DDBJ databases">
        <title>Hemimetabolous genomes reveal molecular basis of termite eusociality.</title>
        <authorList>
            <person name="Harrison M.C."/>
            <person name="Jongepier E."/>
            <person name="Robertson H.M."/>
            <person name="Arning N."/>
            <person name="Bitard-Feildel T."/>
            <person name="Chao H."/>
            <person name="Childers C.P."/>
            <person name="Dinh H."/>
            <person name="Doddapaneni H."/>
            <person name="Dugan S."/>
            <person name="Gowin J."/>
            <person name="Greiner C."/>
            <person name="Han Y."/>
            <person name="Hu H."/>
            <person name="Hughes D.S.T."/>
            <person name="Huylmans A.-K."/>
            <person name="Kemena C."/>
            <person name="Kremer L.P.M."/>
            <person name="Lee S.L."/>
            <person name="Lopez-Ezquerra A."/>
            <person name="Mallet L."/>
            <person name="Monroy-Kuhn J.M."/>
            <person name="Moser A."/>
            <person name="Murali S.C."/>
            <person name="Muzny D.M."/>
            <person name="Otani S."/>
            <person name="Piulachs M.-D."/>
            <person name="Poelchau M."/>
            <person name="Qu J."/>
            <person name="Schaub F."/>
            <person name="Wada-Katsumata A."/>
            <person name="Worley K.C."/>
            <person name="Xie Q."/>
            <person name="Ylla G."/>
            <person name="Poulsen M."/>
            <person name="Gibbs R.A."/>
            <person name="Schal C."/>
            <person name="Richards S."/>
            <person name="Belles X."/>
            <person name="Korb J."/>
            <person name="Bornberg-Bauer E."/>
        </authorList>
    </citation>
    <scope>NUCLEOTIDE SEQUENCE [LARGE SCALE GENOMIC DNA]</scope>
    <source>
        <tissue evidence="8">Whole body</tissue>
    </source>
</reference>
<dbReference type="PANTHER" id="PTHR13615:SF3">
    <property type="entry name" value="GLYCOSYLTRANSFERASE-LIKE DOMAIN-CONTAINING PROTEIN 1"/>
    <property type="match status" value="1"/>
</dbReference>
<gene>
    <name evidence="8" type="ORF">B7P43_G10944</name>
</gene>
<evidence type="ECO:0000259" key="7">
    <source>
        <dbReference type="Pfam" id="PF12038"/>
    </source>
</evidence>
<name>A0A2J7Q9S1_9NEOP</name>
<keyword evidence="2" id="KW-0328">Glycosyltransferase</keyword>
<dbReference type="InParanoid" id="A0A2J7Q9S1"/>
<evidence type="ECO:0000256" key="6">
    <source>
        <dbReference type="ARBA" id="ARBA00048439"/>
    </source>
</evidence>
<sequence>MNERCRDSESPNEKTVLLLEPFYGGSHKQLMDTLIHGLNDGRKINSTFLISLPAKKWHWRARTSALYISQIIPKKHNFKVLFASCVLNLAELVALRSDLSHIRKVVYFHENQLIYPVRKEKDRDFQYGYNQILTCLVADIILFNSKYNQDSFLDSISKFLKLQPDFRPKDLKQQIAPKCRVLYFPLKFPSLGPLRDSDNTVLHLVWPHRWEHDKDPATFFHMLLMLVDAGLNFHVSVLGESFSEVPPVFAEARTRLGNRVVNWGHQKTKHEYYEILRHAHIAISTAKHEFYGVAMLEATYYGCFPLCPNALVYPELYPNECLYNSEQELFKILENFCQNPNLARHMRHSLKMDFKRFSVEYLLNEYKHVLLLD</sequence>
<feature type="domain" description="tRNA-queuosine alpha-mannosyltransferase N-terminal" evidence="7">
    <location>
        <begin position="16"/>
        <end position="186"/>
    </location>
</feature>
<dbReference type="GO" id="GO:0016438">
    <property type="term" value="F:tRNA-queuosine(34) beta-mannosyltransferase activity"/>
    <property type="evidence" value="ECO:0007669"/>
    <property type="project" value="UniProtKB-EC"/>
</dbReference>
<evidence type="ECO:0000256" key="3">
    <source>
        <dbReference type="ARBA" id="ARBA00022679"/>
    </source>
</evidence>
<evidence type="ECO:0000256" key="5">
    <source>
        <dbReference type="ARBA" id="ARBA00044539"/>
    </source>
</evidence>
<evidence type="ECO:0000256" key="2">
    <source>
        <dbReference type="ARBA" id="ARBA00022676"/>
    </source>
</evidence>
<dbReference type="OrthoDB" id="10032790at2759"/>
<dbReference type="CDD" id="cd01635">
    <property type="entry name" value="Glycosyltransferase_GTB-type"/>
    <property type="match status" value="1"/>
</dbReference>
<proteinExistence type="inferred from homology"/>